<dbReference type="OrthoDB" id="2427554at2759"/>
<dbReference type="PANTHER" id="PTHR31605">
    <property type="entry name" value="GLYCEROL-3-PHOSPHATE O-ACYLTRANSFERASE 1"/>
    <property type="match status" value="1"/>
</dbReference>
<feature type="domain" description="Phospholipid/glycerol acyltransferase" evidence="2">
    <location>
        <begin position="79"/>
        <end position="272"/>
    </location>
</feature>
<feature type="transmembrane region" description="Helical" evidence="1">
    <location>
        <begin position="414"/>
        <end position="441"/>
    </location>
</feature>
<dbReference type="Pfam" id="PF01553">
    <property type="entry name" value="Acyltransferase"/>
    <property type="match status" value="1"/>
</dbReference>
<dbReference type="OMA" id="YTHFKDD"/>
<accession>F2U4T5</accession>
<keyword evidence="4" id="KW-1185">Reference proteome</keyword>
<evidence type="ECO:0000313" key="4">
    <source>
        <dbReference type="Proteomes" id="UP000007799"/>
    </source>
</evidence>
<dbReference type="RefSeq" id="XP_004995887.1">
    <property type="nucleotide sequence ID" value="XM_004995830.1"/>
</dbReference>
<evidence type="ECO:0000313" key="3">
    <source>
        <dbReference type="EMBL" id="EGD82651.1"/>
    </source>
</evidence>
<gene>
    <name evidence="3" type="ORF">PTSG_03309</name>
</gene>
<feature type="transmembrane region" description="Helical" evidence="1">
    <location>
        <begin position="498"/>
        <end position="517"/>
    </location>
</feature>
<keyword evidence="1" id="KW-0472">Membrane</keyword>
<name>F2U4T5_SALR5</name>
<proteinExistence type="predicted"/>
<dbReference type="SMART" id="SM00563">
    <property type="entry name" value="PlsC"/>
    <property type="match status" value="1"/>
</dbReference>
<dbReference type="CDD" id="cd07992">
    <property type="entry name" value="LPLAT_AAK14816-like"/>
    <property type="match status" value="1"/>
</dbReference>
<dbReference type="AlphaFoldDB" id="F2U4T5"/>
<dbReference type="PANTHER" id="PTHR31605:SF0">
    <property type="entry name" value="GLYCEROL-3-PHOSPHATE O-ACYLTRANSFERASE 1"/>
    <property type="match status" value="1"/>
</dbReference>
<sequence>MQLFIAAFNLSAALLASIAFHMNTWNTALSVVMALVFSEIVSQNAQFYARLLFHSMLYVFFREIDTRNAHCIPKSGPVVFVCGPHASQFVDPILIITHTPRDLRFLIAAKSVKRWFVGFMARLINSIPVQRPQDAAVRGKGTVTGSSTLIVGHGTTFTKDFQVTDSIFVAGEAYRIEKIVSDTRLVLKRPLTRALPVRAKFKIFPRIDHSVAYQLVYQAFHNNECVAIFPEGGSHDRPELLPLKAGAAVMALGAMADNCKPIKVVPVGLNYFHGHRFRSRALVDFGRPIEVEPHLVEEYKAGGERRRTAIATLMSTITEALNSVTITAPDYDELRLLWAIRRLYKPEHVVLTLEQTQQLTLRFADLKEVMGEEPRFMRLLERVSAYNKQLESYGLRDHQVKRTVLKTETVISMLLWRAVLFVVELLALLPFMVLGLPILFACRLVSESKARAAVAGSSVKLVGRDVKATWKILTATAIIPIYFILYIVLAGVLFSWRAALGTFVCLPMLMLVSLRIWDHFLRVSRSFSPLLVAVFHRNAGRQLLQTRRELKHEIREVVRECADKLRRPRMFTEADFAGESDTDEGEEPCESSG</sequence>
<feature type="transmembrane region" description="Helical" evidence="1">
    <location>
        <begin position="472"/>
        <end position="492"/>
    </location>
</feature>
<keyword evidence="1" id="KW-1133">Transmembrane helix</keyword>
<dbReference type="InParanoid" id="F2U4T5"/>
<dbReference type="eggNOG" id="ENOG502QQ2N">
    <property type="taxonomic scope" value="Eukaryota"/>
</dbReference>
<evidence type="ECO:0000259" key="2">
    <source>
        <dbReference type="SMART" id="SM00563"/>
    </source>
</evidence>
<dbReference type="GO" id="GO:0008654">
    <property type="term" value="P:phospholipid biosynthetic process"/>
    <property type="evidence" value="ECO:0007669"/>
    <property type="project" value="TreeGrafter"/>
</dbReference>
<dbReference type="Proteomes" id="UP000007799">
    <property type="component" value="Unassembled WGS sequence"/>
</dbReference>
<protein>
    <recommendedName>
        <fullName evidence="2">Phospholipid/glycerol acyltransferase domain-containing protein</fullName>
    </recommendedName>
</protein>
<evidence type="ECO:0000256" key="1">
    <source>
        <dbReference type="SAM" id="Phobius"/>
    </source>
</evidence>
<dbReference type="KEGG" id="sre:PTSG_03309"/>
<dbReference type="InterPro" id="IPR002123">
    <property type="entry name" value="Plipid/glycerol_acylTrfase"/>
</dbReference>
<organism evidence="4">
    <name type="scientific">Salpingoeca rosetta (strain ATCC 50818 / BSB-021)</name>
    <dbReference type="NCBI Taxonomy" id="946362"/>
    <lineage>
        <taxon>Eukaryota</taxon>
        <taxon>Choanoflagellata</taxon>
        <taxon>Craspedida</taxon>
        <taxon>Salpingoecidae</taxon>
        <taxon>Salpingoeca</taxon>
    </lineage>
</organism>
<dbReference type="GeneID" id="16076473"/>
<dbReference type="STRING" id="946362.F2U4T5"/>
<keyword evidence="1" id="KW-0812">Transmembrane</keyword>
<dbReference type="SUPFAM" id="SSF69593">
    <property type="entry name" value="Glycerol-3-phosphate (1)-acyltransferase"/>
    <property type="match status" value="2"/>
</dbReference>
<dbReference type="GO" id="GO:0016287">
    <property type="term" value="F:glycerone-phosphate O-acyltransferase activity"/>
    <property type="evidence" value="ECO:0007669"/>
    <property type="project" value="TreeGrafter"/>
</dbReference>
<dbReference type="EMBL" id="GL832961">
    <property type="protein sequence ID" value="EGD82651.1"/>
    <property type="molecule type" value="Genomic_DNA"/>
</dbReference>
<dbReference type="InterPro" id="IPR052744">
    <property type="entry name" value="GPAT/DAPAT"/>
</dbReference>
<dbReference type="GO" id="GO:0004366">
    <property type="term" value="F:glycerol-3-phosphate O-acyltransferase activity"/>
    <property type="evidence" value="ECO:0007669"/>
    <property type="project" value="TreeGrafter"/>
</dbReference>
<reference evidence="3" key="1">
    <citation type="submission" date="2009-08" db="EMBL/GenBank/DDBJ databases">
        <title>Annotation of Salpingoeca rosetta.</title>
        <authorList>
            <consortium name="The Broad Institute Genome Sequencing Platform"/>
            <person name="Russ C."/>
            <person name="Cuomo C."/>
            <person name="Burger G."/>
            <person name="Gray M.W."/>
            <person name="Holland P.W.H."/>
            <person name="King N."/>
            <person name="Lang F.B.F."/>
            <person name="Roger A.J."/>
            <person name="Ruiz-Trillo I."/>
            <person name="Young S.K."/>
            <person name="Zeng Q."/>
            <person name="Gargeya S."/>
            <person name="Alvarado L."/>
            <person name="Berlin A."/>
            <person name="Chapman S.B."/>
            <person name="Chen Z."/>
            <person name="Freedman E."/>
            <person name="Gellesch M."/>
            <person name="Goldberg J."/>
            <person name="Griggs A."/>
            <person name="Gujja S."/>
            <person name="Heilman E."/>
            <person name="Heiman D."/>
            <person name="Howarth C."/>
            <person name="Mehta T."/>
            <person name="Neiman D."/>
            <person name="Pearson M."/>
            <person name="Roberts A."/>
            <person name="Saif S."/>
            <person name="Shea T."/>
            <person name="Shenoy N."/>
            <person name="Sisk P."/>
            <person name="Stolte C."/>
            <person name="Sykes S."/>
            <person name="White J."/>
            <person name="Yandava C."/>
            <person name="Haas B."/>
            <person name="Nusbaum C."/>
            <person name="Birren B."/>
        </authorList>
    </citation>
    <scope>NUCLEOTIDE SEQUENCE [LARGE SCALE GENOMIC DNA]</scope>
    <source>
        <strain evidence="3">ATCC 50818</strain>
    </source>
</reference>